<feature type="transmembrane region" description="Helical" evidence="1">
    <location>
        <begin position="50"/>
        <end position="70"/>
    </location>
</feature>
<evidence type="ECO:0000313" key="2">
    <source>
        <dbReference type="EMBL" id="KAG0150753.1"/>
    </source>
</evidence>
<keyword evidence="1" id="KW-1133">Transmembrane helix</keyword>
<sequence length="146" mass="16102">MAKSKFLDEALLSNSLSGFVAGGIPGAWFSGMAFVEGLRVYHDLPENTSVALRLYLTSLILLSLVATVPLSSHYRQLWAWCGLAIHRRSVAFVVALVGIITSLFLSSFSLSIYTARDLFKSNSYYALRNRGSLWSAYGLSNFLSHD</sequence>
<gene>
    <name evidence="2" type="ORF">CROQUDRAFT_87588</name>
</gene>
<keyword evidence="1" id="KW-0472">Membrane</keyword>
<dbReference type="AlphaFoldDB" id="A0A9P6NUY0"/>
<name>A0A9P6NUY0_9BASI</name>
<feature type="transmembrane region" description="Helical" evidence="1">
    <location>
        <begin position="16"/>
        <end position="38"/>
    </location>
</feature>
<organism evidence="2 3">
    <name type="scientific">Cronartium quercuum f. sp. fusiforme G11</name>
    <dbReference type="NCBI Taxonomy" id="708437"/>
    <lineage>
        <taxon>Eukaryota</taxon>
        <taxon>Fungi</taxon>
        <taxon>Dikarya</taxon>
        <taxon>Basidiomycota</taxon>
        <taxon>Pucciniomycotina</taxon>
        <taxon>Pucciniomycetes</taxon>
        <taxon>Pucciniales</taxon>
        <taxon>Coleosporiaceae</taxon>
        <taxon>Cronartium</taxon>
    </lineage>
</organism>
<keyword evidence="3" id="KW-1185">Reference proteome</keyword>
<dbReference type="EMBL" id="MU167217">
    <property type="protein sequence ID" value="KAG0150753.1"/>
    <property type="molecule type" value="Genomic_DNA"/>
</dbReference>
<dbReference type="Proteomes" id="UP000886653">
    <property type="component" value="Unassembled WGS sequence"/>
</dbReference>
<evidence type="ECO:0000256" key="1">
    <source>
        <dbReference type="SAM" id="Phobius"/>
    </source>
</evidence>
<reference evidence="2" key="1">
    <citation type="submission" date="2013-11" db="EMBL/GenBank/DDBJ databases">
        <title>Genome sequence of the fusiform rust pathogen reveals effectors for host alternation and coevolution with pine.</title>
        <authorList>
            <consortium name="DOE Joint Genome Institute"/>
            <person name="Smith K."/>
            <person name="Pendleton A."/>
            <person name="Kubisiak T."/>
            <person name="Anderson C."/>
            <person name="Salamov A."/>
            <person name="Aerts A."/>
            <person name="Riley R."/>
            <person name="Clum A."/>
            <person name="Lindquist E."/>
            <person name="Ence D."/>
            <person name="Campbell M."/>
            <person name="Kronenberg Z."/>
            <person name="Feau N."/>
            <person name="Dhillon B."/>
            <person name="Hamelin R."/>
            <person name="Burleigh J."/>
            <person name="Smith J."/>
            <person name="Yandell M."/>
            <person name="Nelson C."/>
            <person name="Grigoriev I."/>
            <person name="Davis J."/>
        </authorList>
    </citation>
    <scope>NUCLEOTIDE SEQUENCE</scope>
    <source>
        <strain evidence="2">G11</strain>
    </source>
</reference>
<accession>A0A9P6NUY0</accession>
<feature type="transmembrane region" description="Helical" evidence="1">
    <location>
        <begin position="90"/>
        <end position="113"/>
    </location>
</feature>
<comment type="caution">
    <text evidence="2">The sequence shown here is derived from an EMBL/GenBank/DDBJ whole genome shotgun (WGS) entry which is preliminary data.</text>
</comment>
<proteinExistence type="predicted"/>
<keyword evidence="1" id="KW-0812">Transmembrane</keyword>
<protein>
    <submittedName>
        <fullName evidence="2">Uncharacterized protein</fullName>
    </submittedName>
</protein>
<evidence type="ECO:0000313" key="3">
    <source>
        <dbReference type="Proteomes" id="UP000886653"/>
    </source>
</evidence>